<dbReference type="NCBIfam" id="TIGR00341">
    <property type="entry name" value="TIGR00341 family protein"/>
    <property type="match status" value="1"/>
</dbReference>
<dbReference type="InterPro" id="IPR005240">
    <property type="entry name" value="DUF389"/>
</dbReference>
<dbReference type="EMBL" id="BAAADU010000002">
    <property type="protein sequence ID" value="GAA0651420.1"/>
    <property type="molecule type" value="Genomic_DNA"/>
</dbReference>
<reference evidence="2 3" key="1">
    <citation type="journal article" date="2019" name="Int. J. Syst. Evol. Microbiol.">
        <title>The Global Catalogue of Microorganisms (GCM) 10K type strain sequencing project: providing services to taxonomists for standard genome sequencing and annotation.</title>
        <authorList>
            <consortium name="The Broad Institute Genomics Platform"/>
            <consortium name="The Broad Institute Genome Sequencing Center for Infectious Disease"/>
            <person name="Wu L."/>
            <person name="Ma J."/>
        </authorList>
    </citation>
    <scope>NUCLEOTIDE SEQUENCE [LARGE SCALE GENOMIC DNA]</scope>
    <source>
        <strain evidence="2 3">JCM 16327</strain>
    </source>
</reference>
<dbReference type="PANTHER" id="PTHR20992:SF9">
    <property type="entry name" value="AT15442P-RELATED"/>
    <property type="match status" value="1"/>
</dbReference>
<keyword evidence="3" id="KW-1185">Reference proteome</keyword>
<organism evidence="2 3">
    <name type="scientific">Salarchaeum japonicum</name>
    <dbReference type="NCBI Taxonomy" id="555573"/>
    <lineage>
        <taxon>Archaea</taxon>
        <taxon>Methanobacteriati</taxon>
        <taxon>Methanobacteriota</taxon>
        <taxon>Stenosarchaea group</taxon>
        <taxon>Halobacteria</taxon>
        <taxon>Halobacteriales</taxon>
        <taxon>Halobacteriaceae</taxon>
    </lineage>
</organism>
<protein>
    <submittedName>
        <fullName evidence="2">TIGR00341 family protein</fullName>
    </submittedName>
</protein>
<feature type="transmembrane region" description="Helical" evidence="1">
    <location>
        <begin position="318"/>
        <end position="340"/>
    </location>
</feature>
<feature type="transmembrane region" description="Helical" evidence="1">
    <location>
        <begin position="272"/>
        <end position="297"/>
    </location>
</feature>
<dbReference type="GeneID" id="68574033"/>
<feature type="transmembrane region" description="Helical" evidence="1">
    <location>
        <begin position="243"/>
        <end position="266"/>
    </location>
</feature>
<feature type="transmembrane region" description="Helical" evidence="1">
    <location>
        <begin position="110"/>
        <end position="134"/>
    </location>
</feature>
<evidence type="ECO:0000313" key="3">
    <source>
        <dbReference type="Proteomes" id="UP001500194"/>
    </source>
</evidence>
<keyword evidence="1" id="KW-0812">Transmembrane</keyword>
<proteinExistence type="predicted"/>
<dbReference type="PANTHER" id="PTHR20992">
    <property type="entry name" value="AT15442P-RELATED"/>
    <property type="match status" value="1"/>
</dbReference>
<dbReference type="Pfam" id="PF04087">
    <property type="entry name" value="DUF389"/>
    <property type="match status" value="1"/>
</dbReference>
<sequence>MRLIQVTIPAGKRDAVLDALDDEGVDYVVTEEASGREYTAVVYFPLPTNAVEPVLATLREVGLGEDAYTVVLSAETVISRHFDQLEAEYEEEGSEDRIAREELKAKASDLASAVPTYAIMTVVSAVIATAGLLLDSPATVVGSMVIAPLIGPAMAASVGTVVDDADLFRRGVRMQALGLGLAVAAAAVFALGVRTLNLIPPGLDPSTIGQVRERLAPDFLSLAVALGAGVAGAVSLTTGVSSALVGVMIAVALIPPAATVGVGIAYGLPSMALGSGVLVLVNMLSINLAALGVLWLSGYRPEDWFRQSDARAATFKRVGALLAGIIVLSVFLGGVTLASYQHANTEQTVSAEAETALTAPEYADIIFLDADVEFSEGIVFTQSPTRVVVTVGAPPGETYPGLANVLDDRIDAALGTDVAVQVRFIEIDSASG</sequence>
<comment type="caution">
    <text evidence="2">The sequence shown here is derived from an EMBL/GenBank/DDBJ whole genome shotgun (WGS) entry which is preliminary data.</text>
</comment>
<keyword evidence="1" id="KW-1133">Transmembrane helix</keyword>
<feature type="transmembrane region" description="Helical" evidence="1">
    <location>
        <begin position="174"/>
        <end position="199"/>
    </location>
</feature>
<dbReference type="RefSeq" id="WP_227261012.1">
    <property type="nucleotide sequence ID" value="NZ_BAAADU010000002.1"/>
</dbReference>
<dbReference type="AlphaFoldDB" id="A0AAV3T1L7"/>
<keyword evidence="1" id="KW-0472">Membrane</keyword>
<feature type="transmembrane region" description="Helical" evidence="1">
    <location>
        <begin position="219"/>
        <end position="236"/>
    </location>
</feature>
<gene>
    <name evidence="2" type="ORF">GCM10009019_12980</name>
</gene>
<name>A0AAV3T1L7_9EURY</name>
<evidence type="ECO:0000313" key="2">
    <source>
        <dbReference type="EMBL" id="GAA0651420.1"/>
    </source>
</evidence>
<evidence type="ECO:0000256" key="1">
    <source>
        <dbReference type="SAM" id="Phobius"/>
    </source>
</evidence>
<dbReference type="Proteomes" id="UP001500194">
    <property type="component" value="Unassembled WGS sequence"/>
</dbReference>
<accession>A0AAV3T1L7</accession>
<feature type="transmembrane region" description="Helical" evidence="1">
    <location>
        <begin position="140"/>
        <end position="162"/>
    </location>
</feature>